<protein>
    <recommendedName>
        <fullName evidence="1">F-box domain-containing protein</fullName>
    </recommendedName>
</protein>
<proteinExistence type="predicted"/>
<sequence length="160" mass="18017">MASNTWPEPDLKSCKSCGGTWNDGLDQLPDEVLLSIMSCLTMKEAARTSALSRRWRELWPCFPGTFNFEDPKTVLERSSLSDQAFFGQDTVNFVTWVTGVVDQHLGPAVEEFKVSFDLSNTYQSLIDKWVVFALTKGAKSLVLDFNPTYRIASTMHELPL</sequence>
<reference evidence="2" key="2">
    <citation type="submission" date="2020-07" db="EMBL/GenBank/DDBJ databases">
        <authorList>
            <person name="Vera ALvarez R."/>
            <person name="Arias-Moreno D.M."/>
            <person name="Jimenez-Jacinto V."/>
            <person name="Jimenez-Bremont J.F."/>
            <person name="Swaminathan K."/>
            <person name="Moose S.P."/>
            <person name="Guerrero-Gonzalez M.L."/>
            <person name="Marino-Ramirez L."/>
            <person name="Landsman D."/>
            <person name="Rodriguez-Kessler M."/>
            <person name="Delgado-Sanchez P."/>
        </authorList>
    </citation>
    <scope>NUCLEOTIDE SEQUENCE</scope>
    <source>
        <tissue evidence="2">Cladode</tissue>
    </source>
</reference>
<organism evidence="2">
    <name type="scientific">Opuntia streptacantha</name>
    <name type="common">Prickly pear cactus</name>
    <name type="synonym">Opuntia cardona</name>
    <dbReference type="NCBI Taxonomy" id="393608"/>
    <lineage>
        <taxon>Eukaryota</taxon>
        <taxon>Viridiplantae</taxon>
        <taxon>Streptophyta</taxon>
        <taxon>Embryophyta</taxon>
        <taxon>Tracheophyta</taxon>
        <taxon>Spermatophyta</taxon>
        <taxon>Magnoliopsida</taxon>
        <taxon>eudicotyledons</taxon>
        <taxon>Gunneridae</taxon>
        <taxon>Pentapetalae</taxon>
        <taxon>Caryophyllales</taxon>
        <taxon>Cactineae</taxon>
        <taxon>Cactaceae</taxon>
        <taxon>Opuntioideae</taxon>
        <taxon>Opuntia</taxon>
    </lineage>
</organism>
<feature type="domain" description="F-box" evidence="1">
    <location>
        <begin position="22"/>
        <end position="58"/>
    </location>
</feature>
<accession>A0A7C9AHX3</accession>
<dbReference type="AlphaFoldDB" id="A0A7C9AHX3"/>
<dbReference type="InterPro" id="IPR036047">
    <property type="entry name" value="F-box-like_dom_sf"/>
</dbReference>
<evidence type="ECO:0000259" key="1">
    <source>
        <dbReference type="PROSITE" id="PS50181"/>
    </source>
</evidence>
<reference evidence="2" key="1">
    <citation type="journal article" date="2013" name="J. Plant Res.">
        <title>Effect of fungi and light on seed germination of three Opuntia species from semiarid lands of central Mexico.</title>
        <authorList>
            <person name="Delgado-Sanchez P."/>
            <person name="Jimenez-Bremont J.F."/>
            <person name="Guerrero-Gonzalez Mde L."/>
            <person name="Flores J."/>
        </authorList>
    </citation>
    <scope>NUCLEOTIDE SEQUENCE</scope>
    <source>
        <tissue evidence="2">Cladode</tissue>
    </source>
</reference>
<dbReference type="EMBL" id="GISG01234802">
    <property type="protein sequence ID" value="MBA4667257.1"/>
    <property type="molecule type" value="Transcribed_RNA"/>
</dbReference>
<dbReference type="PANTHER" id="PTHR31639">
    <property type="entry name" value="F-BOX PROTEIN-LIKE"/>
    <property type="match status" value="1"/>
</dbReference>
<dbReference type="InterPro" id="IPR001810">
    <property type="entry name" value="F-box_dom"/>
</dbReference>
<dbReference type="Gene3D" id="1.20.1280.50">
    <property type="match status" value="1"/>
</dbReference>
<name>A0A7C9AHX3_OPUST</name>
<evidence type="ECO:0000313" key="2">
    <source>
        <dbReference type="EMBL" id="MBA4667257.1"/>
    </source>
</evidence>
<dbReference type="PANTHER" id="PTHR31639:SF317">
    <property type="entry name" value="F-BOX DOMAIN-CONTAINING PROTEIN"/>
    <property type="match status" value="1"/>
</dbReference>
<dbReference type="PROSITE" id="PS50181">
    <property type="entry name" value="FBOX"/>
    <property type="match status" value="1"/>
</dbReference>
<dbReference type="SUPFAM" id="SSF81383">
    <property type="entry name" value="F-box domain"/>
    <property type="match status" value="1"/>
</dbReference>
<dbReference type="Pfam" id="PF12937">
    <property type="entry name" value="F-box-like"/>
    <property type="match status" value="1"/>
</dbReference>